<dbReference type="Gene3D" id="3.30.300.30">
    <property type="match status" value="1"/>
</dbReference>
<dbReference type="Pfam" id="PF00501">
    <property type="entry name" value="AMP-binding"/>
    <property type="match status" value="1"/>
</dbReference>
<dbReference type="PANTHER" id="PTHR43201:SF5">
    <property type="entry name" value="MEDIUM-CHAIN ACYL-COA LIGASE ACSF2, MITOCHONDRIAL"/>
    <property type="match status" value="1"/>
</dbReference>
<dbReference type="InterPro" id="IPR020845">
    <property type="entry name" value="AMP-binding_CS"/>
</dbReference>
<name>A0ABW6P9R0_9NOCA</name>
<organism evidence="5 6">
    <name type="scientific">Nocardia aobensis</name>
    <dbReference type="NCBI Taxonomy" id="257277"/>
    <lineage>
        <taxon>Bacteria</taxon>
        <taxon>Bacillati</taxon>
        <taxon>Actinomycetota</taxon>
        <taxon>Actinomycetes</taxon>
        <taxon>Mycobacteriales</taxon>
        <taxon>Nocardiaceae</taxon>
        <taxon>Nocardia</taxon>
    </lineage>
</organism>
<dbReference type="Proteomes" id="UP001601442">
    <property type="component" value="Unassembled WGS sequence"/>
</dbReference>
<comment type="similarity">
    <text evidence="1">Belongs to the ATP-dependent AMP-binding enzyme family.</text>
</comment>
<protein>
    <submittedName>
        <fullName evidence="5">Class I adenylate-forming enzyme family protein</fullName>
    </submittedName>
</protein>
<dbReference type="Gene3D" id="3.40.50.12780">
    <property type="entry name" value="N-terminal domain of ligase-like"/>
    <property type="match status" value="1"/>
</dbReference>
<keyword evidence="6" id="KW-1185">Reference proteome</keyword>
<keyword evidence="2" id="KW-0436">Ligase</keyword>
<dbReference type="PROSITE" id="PS00455">
    <property type="entry name" value="AMP_BINDING"/>
    <property type="match status" value="1"/>
</dbReference>
<evidence type="ECO:0000259" key="3">
    <source>
        <dbReference type="Pfam" id="PF00501"/>
    </source>
</evidence>
<evidence type="ECO:0000313" key="6">
    <source>
        <dbReference type="Proteomes" id="UP001601442"/>
    </source>
</evidence>
<gene>
    <name evidence="5" type="ORF">ACFYU5_25980</name>
</gene>
<dbReference type="SUPFAM" id="SSF56801">
    <property type="entry name" value="Acetyl-CoA synthetase-like"/>
    <property type="match status" value="1"/>
</dbReference>
<reference evidence="5 6" key="1">
    <citation type="submission" date="2024-10" db="EMBL/GenBank/DDBJ databases">
        <title>The Natural Products Discovery Center: Release of the First 8490 Sequenced Strains for Exploring Actinobacteria Biosynthetic Diversity.</title>
        <authorList>
            <person name="Kalkreuter E."/>
            <person name="Kautsar S.A."/>
            <person name="Yang D."/>
            <person name="Bader C.D."/>
            <person name="Teijaro C.N."/>
            <person name="Fluegel L."/>
            <person name="Davis C.M."/>
            <person name="Simpson J.R."/>
            <person name="Lauterbach L."/>
            <person name="Steele A.D."/>
            <person name="Gui C."/>
            <person name="Meng S."/>
            <person name="Li G."/>
            <person name="Viehrig K."/>
            <person name="Ye F."/>
            <person name="Su P."/>
            <person name="Kiefer A.F."/>
            <person name="Nichols A."/>
            <person name="Cepeda A.J."/>
            <person name="Yan W."/>
            <person name="Fan B."/>
            <person name="Jiang Y."/>
            <person name="Adhikari A."/>
            <person name="Zheng C.-J."/>
            <person name="Schuster L."/>
            <person name="Cowan T.M."/>
            <person name="Smanski M.J."/>
            <person name="Chevrette M.G."/>
            <person name="De Carvalho L.P.S."/>
            <person name="Shen B."/>
        </authorList>
    </citation>
    <scope>NUCLEOTIDE SEQUENCE [LARGE SCALE GENOMIC DNA]</scope>
    <source>
        <strain evidence="5 6">NPDC004119</strain>
    </source>
</reference>
<dbReference type="Pfam" id="PF13193">
    <property type="entry name" value="AMP-binding_C"/>
    <property type="match status" value="1"/>
</dbReference>
<feature type="domain" description="AMP-binding enzyme C-terminal" evidence="4">
    <location>
        <begin position="448"/>
        <end position="523"/>
    </location>
</feature>
<evidence type="ECO:0000256" key="2">
    <source>
        <dbReference type="ARBA" id="ARBA00022598"/>
    </source>
</evidence>
<dbReference type="InterPro" id="IPR045851">
    <property type="entry name" value="AMP-bd_C_sf"/>
</dbReference>
<evidence type="ECO:0000259" key="4">
    <source>
        <dbReference type="Pfam" id="PF13193"/>
    </source>
</evidence>
<dbReference type="PANTHER" id="PTHR43201">
    <property type="entry name" value="ACYL-COA SYNTHETASE"/>
    <property type="match status" value="1"/>
</dbReference>
<sequence length="534" mass="57310">MTDTIESAGAYWPADTSVALHEVPIGTVLARHAEAVPDRHAVVEWLADPSGETEGEFRTWTYGELYAAAVAVARGLLEDAEPGDRIALWGPNCGEWVIVDYAVALAGLTLVPLNPVLTDPEAKDLIERSGAVAVIAVPEYRGRRPLERAREFVGSAPALRRVVALDRVAEELGSSASTDLPTVSPYGPYLIQYTSGTTGKPKGALLNQHAALNTGALLLPLLGVTEPGVWLNPLPLHHVGASVCMLFGVLASGGTIVLCPNFDPGTMLALLEKCRAKVLGAVPTILIAMLEHPDFARRDLSALEVVQIGGSTVAPALIRRAEEALGARIVNAYGQSEAPSAVQTRLADPDEVKALTIGRPGLHREAKIVRPGTVETALHGEAGELWIRSPLRMMEYFADKAHTDATIDSDGWLRTGDLCSMDADGVITIRGRLRDVVIRGGENIYPAEVEDVLLRHPAVADVAVVGAPSERWGEEVAAFVRFRPGMEADWAELEAHAAASLARFKVPRIWRAVEDFPLTPAGKIQKYRLRESLG</sequence>
<dbReference type="RefSeq" id="WP_387398723.1">
    <property type="nucleotide sequence ID" value="NZ_JBIAMT010000005.1"/>
</dbReference>
<dbReference type="InterPro" id="IPR025110">
    <property type="entry name" value="AMP-bd_C"/>
</dbReference>
<dbReference type="InterPro" id="IPR000873">
    <property type="entry name" value="AMP-dep_synth/lig_dom"/>
</dbReference>
<feature type="domain" description="AMP-dependent synthetase/ligase" evidence="3">
    <location>
        <begin position="30"/>
        <end position="397"/>
    </location>
</feature>
<evidence type="ECO:0000313" key="5">
    <source>
        <dbReference type="EMBL" id="MFF0499875.1"/>
    </source>
</evidence>
<dbReference type="InterPro" id="IPR042099">
    <property type="entry name" value="ANL_N_sf"/>
</dbReference>
<dbReference type="EMBL" id="JBIAMT010000005">
    <property type="protein sequence ID" value="MFF0499875.1"/>
    <property type="molecule type" value="Genomic_DNA"/>
</dbReference>
<evidence type="ECO:0000256" key="1">
    <source>
        <dbReference type="ARBA" id="ARBA00006432"/>
    </source>
</evidence>
<accession>A0ABW6P9R0</accession>
<proteinExistence type="inferred from homology"/>
<comment type="caution">
    <text evidence="5">The sequence shown here is derived from an EMBL/GenBank/DDBJ whole genome shotgun (WGS) entry which is preliminary data.</text>
</comment>